<gene>
    <name evidence="1" type="ORF">TorRG33x02_138370</name>
</gene>
<evidence type="ECO:0000313" key="2">
    <source>
        <dbReference type="Proteomes" id="UP000237000"/>
    </source>
</evidence>
<accession>A0A2P5EXV5</accession>
<dbReference type="AlphaFoldDB" id="A0A2P5EXV5"/>
<dbReference type="InParanoid" id="A0A2P5EXV5"/>
<sequence>MVIGSGFTVMEKSAKHWIRARWKVADMWDPLPNKLVFLARYLHARIWFPGARTALNGSSHFFELTQP</sequence>
<evidence type="ECO:0000313" key="1">
    <source>
        <dbReference type="EMBL" id="PON90368.1"/>
    </source>
</evidence>
<proteinExistence type="predicted"/>
<feature type="non-terminal residue" evidence="1">
    <location>
        <position position="67"/>
    </location>
</feature>
<keyword evidence="2" id="KW-1185">Reference proteome</keyword>
<name>A0A2P5EXV5_TREOI</name>
<dbReference type="EMBL" id="JXTC01000084">
    <property type="protein sequence ID" value="PON90368.1"/>
    <property type="molecule type" value="Genomic_DNA"/>
</dbReference>
<protein>
    <submittedName>
        <fullName evidence="1">Uncharacterized protein</fullName>
    </submittedName>
</protein>
<reference evidence="2" key="1">
    <citation type="submission" date="2016-06" db="EMBL/GenBank/DDBJ databases">
        <title>Parallel loss of symbiosis genes in relatives of nitrogen-fixing non-legume Parasponia.</title>
        <authorList>
            <person name="Van Velzen R."/>
            <person name="Holmer R."/>
            <person name="Bu F."/>
            <person name="Rutten L."/>
            <person name="Van Zeijl A."/>
            <person name="Liu W."/>
            <person name="Santuari L."/>
            <person name="Cao Q."/>
            <person name="Sharma T."/>
            <person name="Shen D."/>
            <person name="Roswanjaya Y."/>
            <person name="Wardhani T."/>
            <person name="Kalhor M.S."/>
            <person name="Jansen J."/>
            <person name="Van den Hoogen J."/>
            <person name="Gungor B."/>
            <person name="Hartog M."/>
            <person name="Hontelez J."/>
            <person name="Verver J."/>
            <person name="Yang W.-C."/>
            <person name="Schijlen E."/>
            <person name="Repin R."/>
            <person name="Schilthuizen M."/>
            <person name="Schranz E."/>
            <person name="Heidstra R."/>
            <person name="Miyata K."/>
            <person name="Fedorova E."/>
            <person name="Kohlen W."/>
            <person name="Bisseling T."/>
            <person name="Smit S."/>
            <person name="Geurts R."/>
        </authorList>
    </citation>
    <scope>NUCLEOTIDE SEQUENCE [LARGE SCALE GENOMIC DNA]</scope>
    <source>
        <strain evidence="2">cv. RG33-2</strain>
    </source>
</reference>
<organism evidence="1 2">
    <name type="scientific">Trema orientale</name>
    <name type="common">Charcoal tree</name>
    <name type="synonym">Celtis orientalis</name>
    <dbReference type="NCBI Taxonomy" id="63057"/>
    <lineage>
        <taxon>Eukaryota</taxon>
        <taxon>Viridiplantae</taxon>
        <taxon>Streptophyta</taxon>
        <taxon>Embryophyta</taxon>
        <taxon>Tracheophyta</taxon>
        <taxon>Spermatophyta</taxon>
        <taxon>Magnoliopsida</taxon>
        <taxon>eudicotyledons</taxon>
        <taxon>Gunneridae</taxon>
        <taxon>Pentapetalae</taxon>
        <taxon>rosids</taxon>
        <taxon>fabids</taxon>
        <taxon>Rosales</taxon>
        <taxon>Cannabaceae</taxon>
        <taxon>Trema</taxon>
    </lineage>
</organism>
<comment type="caution">
    <text evidence="1">The sequence shown here is derived from an EMBL/GenBank/DDBJ whole genome shotgun (WGS) entry which is preliminary data.</text>
</comment>
<dbReference type="Proteomes" id="UP000237000">
    <property type="component" value="Unassembled WGS sequence"/>
</dbReference>